<evidence type="ECO:0000256" key="9">
    <source>
        <dbReference type="ARBA" id="ARBA00023157"/>
    </source>
</evidence>
<dbReference type="SUPFAM" id="SSF81321">
    <property type="entry name" value="Family A G protein-coupled receptor-like"/>
    <property type="match status" value="1"/>
</dbReference>
<dbReference type="SMART" id="SM01381">
    <property type="entry name" value="7TM_GPCR_Srsx"/>
    <property type="match status" value="1"/>
</dbReference>
<feature type="transmembrane region" description="Helical" evidence="18">
    <location>
        <begin position="6"/>
        <end position="27"/>
    </location>
</feature>
<dbReference type="PROSITE" id="PS50262">
    <property type="entry name" value="G_PROTEIN_RECEP_F1_2"/>
    <property type="match status" value="1"/>
</dbReference>
<dbReference type="PRINTS" id="PR00237">
    <property type="entry name" value="GPCRRHODOPSN"/>
</dbReference>
<evidence type="ECO:0000256" key="13">
    <source>
        <dbReference type="ARBA" id="ARBA00023288"/>
    </source>
</evidence>
<comment type="function">
    <text evidence="14">Receptor for gastrin and cholecystokinin. The CCK-B receptors occur throughout the central nervous system where they modulate anxiety, analgesia, arousal, and neuroleptic activity. This receptor mediates its action by association with G proteins that activate a phosphatidylinositol-calcium second messenger system.</text>
</comment>
<dbReference type="OMA" id="KAHAYKA"/>
<comment type="subcellular location">
    <subcellularLocation>
        <location evidence="1">Cell membrane</location>
        <topology evidence="1">Multi-pass membrane protein</topology>
    </subcellularLocation>
</comment>
<dbReference type="InterPro" id="IPR009126">
    <property type="entry name" value="Cholcskin_rcpt"/>
</dbReference>
<feature type="transmembrane region" description="Helical" evidence="18">
    <location>
        <begin position="264"/>
        <end position="286"/>
    </location>
</feature>
<evidence type="ECO:0000256" key="4">
    <source>
        <dbReference type="ARBA" id="ARBA00022692"/>
    </source>
</evidence>
<evidence type="ECO:0000256" key="14">
    <source>
        <dbReference type="ARBA" id="ARBA00025402"/>
    </source>
</evidence>
<reference evidence="20 21" key="1">
    <citation type="journal article" date="2013" name="Nature">
        <title>Insights into bilaterian evolution from three spiralian genomes.</title>
        <authorList>
            <person name="Simakov O."/>
            <person name="Marletaz F."/>
            <person name="Cho S.J."/>
            <person name="Edsinger-Gonzales E."/>
            <person name="Havlak P."/>
            <person name="Hellsten U."/>
            <person name="Kuo D.H."/>
            <person name="Larsson T."/>
            <person name="Lv J."/>
            <person name="Arendt D."/>
            <person name="Savage R."/>
            <person name="Osoegawa K."/>
            <person name="de Jong P."/>
            <person name="Grimwood J."/>
            <person name="Chapman J.A."/>
            <person name="Shapiro H."/>
            <person name="Aerts A."/>
            <person name="Otillar R.P."/>
            <person name="Terry A.Y."/>
            <person name="Boore J.L."/>
            <person name="Grigoriev I.V."/>
            <person name="Lindberg D.R."/>
            <person name="Seaver E.C."/>
            <person name="Weisblat D.A."/>
            <person name="Putnam N.H."/>
            <person name="Rokhsar D.S."/>
        </authorList>
    </citation>
    <scope>NUCLEOTIDE SEQUENCE [LARGE SCALE GENOMIC DNA]</scope>
</reference>
<dbReference type="GeneID" id="20230707"/>
<comment type="similarity">
    <text evidence="16">Belongs to the G-protein coupled receptor 1 family.</text>
</comment>
<dbReference type="PROSITE" id="PS00237">
    <property type="entry name" value="G_PROTEIN_RECEP_F1_1"/>
    <property type="match status" value="1"/>
</dbReference>
<keyword evidence="21" id="KW-1185">Reference proteome</keyword>
<proteinExistence type="inferred from homology"/>
<dbReference type="CTD" id="20230707"/>
<keyword evidence="3" id="KW-1003">Cell membrane</keyword>
<dbReference type="OrthoDB" id="10037617at2759"/>
<evidence type="ECO:0000256" key="6">
    <source>
        <dbReference type="ARBA" id="ARBA00023040"/>
    </source>
</evidence>
<dbReference type="GO" id="GO:0015054">
    <property type="term" value="F:gastrin receptor activity"/>
    <property type="evidence" value="ECO:0007669"/>
    <property type="project" value="InterPro"/>
</dbReference>
<keyword evidence="10 16" id="KW-0675">Receptor</keyword>
<keyword evidence="7 18" id="KW-0472">Membrane</keyword>
<name>V4B3N1_LOTGI</name>
<evidence type="ECO:0000256" key="10">
    <source>
        <dbReference type="ARBA" id="ARBA00023170"/>
    </source>
</evidence>
<evidence type="ECO:0000256" key="2">
    <source>
        <dbReference type="ARBA" id="ARBA00019090"/>
    </source>
</evidence>
<protein>
    <recommendedName>
        <fullName evidence="2">Gastrin/cholecystokinin type B receptor</fullName>
    </recommendedName>
    <alternativeName>
        <fullName evidence="15">Cholecystokinin-2 receptor</fullName>
    </alternativeName>
</protein>
<evidence type="ECO:0000256" key="17">
    <source>
        <dbReference type="SAM" id="MobiDB-lite"/>
    </source>
</evidence>
<evidence type="ECO:0000256" key="5">
    <source>
        <dbReference type="ARBA" id="ARBA00022989"/>
    </source>
</evidence>
<keyword evidence="5 18" id="KW-1133">Transmembrane helix</keyword>
<dbReference type="InterPro" id="IPR000314">
    <property type="entry name" value="Gastrin_rcpt"/>
</dbReference>
<keyword evidence="9" id="KW-1015">Disulfide bond</keyword>
<dbReference type="EMBL" id="KB200329">
    <property type="protein sequence ID" value="ESP01986.1"/>
    <property type="molecule type" value="Genomic_DNA"/>
</dbReference>
<dbReference type="Proteomes" id="UP000030746">
    <property type="component" value="Unassembled WGS sequence"/>
</dbReference>
<keyword evidence="12 16" id="KW-0807">Transducer</keyword>
<feature type="transmembrane region" description="Helical" evidence="18">
    <location>
        <begin position="306"/>
        <end position="326"/>
    </location>
</feature>
<feature type="transmembrane region" description="Helical" evidence="18">
    <location>
        <begin position="163"/>
        <end position="188"/>
    </location>
</feature>
<sequence>MDIQIGFYSVIFLLSMVGNILVIATLIQNKRMRTVTNVFLLSLAISDLLLAVFCMPFTLVPVLLRNFIFGAVMCVLIRYLQAVSVGASCFTLVAISMERYYAICQPLHSRSWQTLSHSYRSIAVCWALSAFIMTPIAVFQSHIPLPSGAHACREIWPDTDWEMAYNVFLDLALLVIPVLIMTIAYGCVIRNLARDVRSDFNINPYENGKTLELKLFKDSVRSATSSQSSADEGNFTPPIMKRSRKVHRIRHTNPEKIRQNKIRVIKMLFVVVLEFFICWTPVYVIQTWMIFDFKSAKQHLSPITKTFFHLLSYFSSCCNPITYCFMNKKFREAFVRVFQCKGPTPPLKDRRRNTGQLRLDSRRSEAFNPNSSTSTKNSSIRQVDYDPIHGSDDFLDTD</sequence>
<evidence type="ECO:0000313" key="21">
    <source>
        <dbReference type="Proteomes" id="UP000030746"/>
    </source>
</evidence>
<dbReference type="Gene3D" id="1.20.1070.10">
    <property type="entry name" value="Rhodopsin 7-helix transmembrane proteins"/>
    <property type="match status" value="1"/>
</dbReference>
<dbReference type="InterPro" id="IPR017452">
    <property type="entry name" value="GPCR_Rhodpsn_7TM"/>
</dbReference>
<evidence type="ECO:0000256" key="11">
    <source>
        <dbReference type="ARBA" id="ARBA00023180"/>
    </source>
</evidence>
<dbReference type="KEGG" id="lgi:LOTGIDRAFT_111302"/>
<keyword evidence="6 16" id="KW-0297">G-protein coupled receptor</keyword>
<keyword evidence="4 16" id="KW-0812">Transmembrane</keyword>
<evidence type="ECO:0000256" key="3">
    <source>
        <dbReference type="ARBA" id="ARBA00022475"/>
    </source>
</evidence>
<feature type="transmembrane region" description="Helical" evidence="18">
    <location>
        <begin position="76"/>
        <end position="97"/>
    </location>
</feature>
<dbReference type="InterPro" id="IPR000276">
    <property type="entry name" value="GPCR_Rhodpsn"/>
</dbReference>
<feature type="transmembrane region" description="Helical" evidence="18">
    <location>
        <begin position="118"/>
        <end position="143"/>
    </location>
</feature>
<dbReference type="PANTHER" id="PTHR24238">
    <property type="entry name" value="G-PROTEIN COUPLED RECEPTOR"/>
    <property type="match status" value="1"/>
</dbReference>
<gene>
    <name evidence="20" type="ORF">LOTGIDRAFT_111302</name>
</gene>
<dbReference type="PANTHER" id="PTHR24238:SF75">
    <property type="entry name" value="CHOLECYSTOKININ-LIKE RECEPTOR AT 17D1-RELATED"/>
    <property type="match status" value="1"/>
</dbReference>
<dbReference type="RefSeq" id="XP_009047144.1">
    <property type="nucleotide sequence ID" value="XM_009048896.1"/>
</dbReference>
<evidence type="ECO:0000313" key="20">
    <source>
        <dbReference type="EMBL" id="ESP01986.1"/>
    </source>
</evidence>
<evidence type="ECO:0000256" key="18">
    <source>
        <dbReference type="SAM" id="Phobius"/>
    </source>
</evidence>
<feature type="transmembrane region" description="Helical" evidence="18">
    <location>
        <begin position="39"/>
        <end position="64"/>
    </location>
</feature>
<evidence type="ECO:0000259" key="19">
    <source>
        <dbReference type="PROSITE" id="PS50262"/>
    </source>
</evidence>
<dbReference type="GO" id="GO:0005886">
    <property type="term" value="C:plasma membrane"/>
    <property type="evidence" value="ECO:0007669"/>
    <property type="project" value="UniProtKB-SubCell"/>
</dbReference>
<evidence type="ECO:0000256" key="15">
    <source>
        <dbReference type="ARBA" id="ARBA00031093"/>
    </source>
</evidence>
<dbReference type="Pfam" id="PF00001">
    <property type="entry name" value="7tm_1"/>
    <property type="match status" value="1"/>
</dbReference>
<feature type="compositionally biased region" description="Low complexity" evidence="17">
    <location>
        <begin position="370"/>
        <end position="379"/>
    </location>
</feature>
<keyword evidence="11" id="KW-0325">Glycoprotein</keyword>
<dbReference type="PRINTS" id="PR01822">
    <property type="entry name" value="CCYSTOKININR"/>
</dbReference>
<keyword evidence="13" id="KW-0449">Lipoprotein</keyword>
<dbReference type="GO" id="GO:0008188">
    <property type="term" value="F:neuropeptide receptor activity"/>
    <property type="evidence" value="ECO:0007669"/>
    <property type="project" value="TreeGrafter"/>
</dbReference>
<feature type="region of interest" description="Disordered" evidence="17">
    <location>
        <begin position="346"/>
        <end position="398"/>
    </location>
</feature>
<dbReference type="PRINTS" id="PR00527">
    <property type="entry name" value="GASTRINR"/>
</dbReference>
<evidence type="ECO:0000256" key="16">
    <source>
        <dbReference type="RuleBase" id="RU000688"/>
    </source>
</evidence>
<dbReference type="AlphaFoldDB" id="V4B3N1"/>
<accession>V4B3N1</accession>
<organism evidence="20 21">
    <name type="scientific">Lottia gigantea</name>
    <name type="common">Giant owl limpet</name>
    <dbReference type="NCBI Taxonomy" id="225164"/>
    <lineage>
        <taxon>Eukaryota</taxon>
        <taxon>Metazoa</taxon>
        <taxon>Spiralia</taxon>
        <taxon>Lophotrochozoa</taxon>
        <taxon>Mollusca</taxon>
        <taxon>Gastropoda</taxon>
        <taxon>Patellogastropoda</taxon>
        <taxon>Lottioidea</taxon>
        <taxon>Lottiidae</taxon>
        <taxon>Lottia</taxon>
    </lineage>
</organism>
<evidence type="ECO:0000256" key="1">
    <source>
        <dbReference type="ARBA" id="ARBA00004651"/>
    </source>
</evidence>
<evidence type="ECO:0000256" key="7">
    <source>
        <dbReference type="ARBA" id="ARBA00023136"/>
    </source>
</evidence>
<dbReference type="HOGENOM" id="CLU_009579_6_3_1"/>
<feature type="compositionally biased region" description="Basic and acidic residues" evidence="17">
    <location>
        <begin position="383"/>
        <end position="392"/>
    </location>
</feature>
<evidence type="ECO:0000256" key="12">
    <source>
        <dbReference type="ARBA" id="ARBA00023224"/>
    </source>
</evidence>
<keyword evidence="8" id="KW-0564">Palmitate</keyword>
<feature type="domain" description="G-protein coupled receptors family 1 profile" evidence="19">
    <location>
        <begin position="18"/>
        <end position="323"/>
    </location>
</feature>
<evidence type="ECO:0000256" key="8">
    <source>
        <dbReference type="ARBA" id="ARBA00023139"/>
    </source>
</evidence>